<evidence type="ECO:0000256" key="2">
    <source>
        <dbReference type="ARBA" id="ARBA00004735"/>
    </source>
</evidence>
<dbReference type="Gene3D" id="3.30.160.40">
    <property type="entry name" value="Porphobilinogen deaminase, C-terminal domain"/>
    <property type="match status" value="1"/>
</dbReference>
<dbReference type="Pfam" id="PF01379">
    <property type="entry name" value="Porphobil_deam"/>
    <property type="match status" value="1"/>
</dbReference>
<dbReference type="PIRSF" id="PIRSF001438">
    <property type="entry name" value="4pyrrol_synth_OHMeBilane_synth"/>
    <property type="match status" value="1"/>
</dbReference>
<dbReference type="Gene3D" id="3.40.190.10">
    <property type="entry name" value="Periplasmic binding protein-like II"/>
    <property type="match status" value="2"/>
</dbReference>
<evidence type="ECO:0000256" key="7">
    <source>
        <dbReference type="ARBA" id="ARBA00023244"/>
    </source>
</evidence>
<evidence type="ECO:0000256" key="8">
    <source>
        <dbReference type="ARBA" id="ARBA00048169"/>
    </source>
</evidence>
<comment type="similarity">
    <text evidence="4 9">Belongs to the HMBS family.</text>
</comment>
<protein>
    <recommendedName>
        <fullName evidence="9">Porphobilinogen deaminase</fullName>
        <shortName evidence="9">PBG</shortName>
        <ecNumber evidence="9">2.5.1.61</ecNumber>
    </recommendedName>
    <alternativeName>
        <fullName evidence="9">Hydroxymethylbilane synthase</fullName>
        <shortName evidence="9">HMBS</shortName>
    </alternativeName>
    <alternativeName>
        <fullName evidence="9">Pre-uroporphyrinogen synthase</fullName>
    </alternativeName>
</protein>
<dbReference type="EMBL" id="JADOES010000039">
    <property type="protein sequence ID" value="MBT9317151.1"/>
    <property type="molecule type" value="Genomic_DNA"/>
</dbReference>
<dbReference type="InterPro" id="IPR036803">
    <property type="entry name" value="Porphobilinogen_deaminase_C_sf"/>
</dbReference>
<organism evidence="12 13">
    <name type="scientific">Leptothoe spongobia TAU-MAC 1115</name>
    <dbReference type="NCBI Taxonomy" id="1967444"/>
    <lineage>
        <taxon>Bacteria</taxon>
        <taxon>Bacillati</taxon>
        <taxon>Cyanobacteriota</taxon>
        <taxon>Cyanophyceae</taxon>
        <taxon>Nodosilineales</taxon>
        <taxon>Cymatolegaceae</taxon>
        <taxon>Leptothoe</taxon>
        <taxon>Leptothoe spongobia</taxon>
    </lineage>
</organism>
<dbReference type="GO" id="GO:0004418">
    <property type="term" value="F:hydroxymethylbilane synthase activity"/>
    <property type="evidence" value="ECO:0007669"/>
    <property type="project" value="UniProtKB-UniRule"/>
</dbReference>
<evidence type="ECO:0000256" key="9">
    <source>
        <dbReference type="HAMAP-Rule" id="MF_00260"/>
    </source>
</evidence>
<dbReference type="PROSITE" id="PS00533">
    <property type="entry name" value="PORPHOBILINOGEN_DEAM"/>
    <property type="match status" value="1"/>
</dbReference>
<keyword evidence="13" id="KW-1185">Reference proteome</keyword>
<dbReference type="EC" id="2.5.1.61" evidence="9"/>
<sequence>MSPNVATRTIRIGSRKSQLALVQTHWVQGELQKRFPEINFEVKTMESKGDKILDVSLSKIGDKGLFTQELEDDMLAGSIDFAVHSLKDLPTRLPEGLMLGCVTEREDPADALVVHEKHAGKTLDQLPEGAIIGTSSLRRLAQLRHHFPSFQFKDIRGNLNTRLRKLDEGQYDAIILAVAGLKRLEMGDRIQQVVPAEISLHAVGQGALGIECRSGDEDILAVIKTLEHVPTAQRCYAERAFLRELEGGCQVPIGVNTVIEGDSLKLTGIVASLDGQTLVKDEISGPVDTADAMGTTLAKRAKDAGAQTILDEISAESR</sequence>
<dbReference type="InterPro" id="IPR022418">
    <property type="entry name" value="Porphobilinogen_deaminase_C"/>
</dbReference>
<feature type="domain" description="Porphobilinogen deaminase C-terminal" evidence="11">
    <location>
        <begin position="233"/>
        <end position="302"/>
    </location>
</feature>
<dbReference type="NCBIfam" id="TIGR00212">
    <property type="entry name" value="hemC"/>
    <property type="match status" value="1"/>
</dbReference>
<dbReference type="GO" id="GO:0005737">
    <property type="term" value="C:cytoplasm"/>
    <property type="evidence" value="ECO:0007669"/>
    <property type="project" value="UniProtKB-UniRule"/>
</dbReference>
<proteinExistence type="inferred from homology"/>
<evidence type="ECO:0000313" key="12">
    <source>
        <dbReference type="EMBL" id="MBT9317151.1"/>
    </source>
</evidence>
<dbReference type="Pfam" id="PF03900">
    <property type="entry name" value="Porphobil_deamC"/>
    <property type="match status" value="1"/>
</dbReference>
<comment type="caution">
    <text evidence="12">The sequence shown here is derived from an EMBL/GenBank/DDBJ whole genome shotgun (WGS) entry which is preliminary data.</text>
</comment>
<name>A0A947DJM6_9CYAN</name>
<evidence type="ECO:0000256" key="6">
    <source>
        <dbReference type="ARBA" id="ARBA00022679"/>
    </source>
</evidence>
<dbReference type="Proteomes" id="UP000717364">
    <property type="component" value="Unassembled WGS sequence"/>
</dbReference>
<dbReference type="SUPFAM" id="SSF53850">
    <property type="entry name" value="Periplasmic binding protein-like II"/>
    <property type="match status" value="1"/>
</dbReference>
<comment type="miscellaneous">
    <text evidence="9">The porphobilinogen subunits are added to the dipyrromethane group.</text>
</comment>
<evidence type="ECO:0000259" key="11">
    <source>
        <dbReference type="Pfam" id="PF03900"/>
    </source>
</evidence>
<keyword evidence="6 9" id="KW-0808">Transferase</keyword>
<evidence type="ECO:0000256" key="5">
    <source>
        <dbReference type="ARBA" id="ARBA00011245"/>
    </source>
</evidence>
<dbReference type="GO" id="GO:0006782">
    <property type="term" value="P:protoporphyrinogen IX biosynthetic process"/>
    <property type="evidence" value="ECO:0007669"/>
    <property type="project" value="UniProtKB-UniRule"/>
</dbReference>
<dbReference type="PANTHER" id="PTHR11557:SF0">
    <property type="entry name" value="PORPHOBILINOGEN DEAMINASE"/>
    <property type="match status" value="1"/>
</dbReference>
<keyword evidence="7 9" id="KW-0627">Porphyrin biosynthesis</keyword>
<evidence type="ECO:0000259" key="10">
    <source>
        <dbReference type="Pfam" id="PF01379"/>
    </source>
</evidence>
<feature type="domain" description="Porphobilinogen deaminase N-terminal" evidence="10">
    <location>
        <begin position="10"/>
        <end position="220"/>
    </location>
</feature>
<dbReference type="FunFam" id="3.30.160.40:FF:000002">
    <property type="entry name" value="Porphobilinogen deaminase"/>
    <property type="match status" value="1"/>
</dbReference>
<dbReference type="InterPro" id="IPR022419">
    <property type="entry name" value="Porphobilin_deaminase_cofac_BS"/>
</dbReference>
<comment type="function">
    <text evidence="1 9">Tetrapolymerization of the monopyrrole PBG into the hydroxymethylbilane pre-uroporphyrinogen in several discrete steps.</text>
</comment>
<comment type="catalytic activity">
    <reaction evidence="8 9">
        <text>4 porphobilinogen + H2O = hydroxymethylbilane + 4 NH4(+)</text>
        <dbReference type="Rhea" id="RHEA:13185"/>
        <dbReference type="ChEBI" id="CHEBI:15377"/>
        <dbReference type="ChEBI" id="CHEBI:28938"/>
        <dbReference type="ChEBI" id="CHEBI:57845"/>
        <dbReference type="ChEBI" id="CHEBI:58126"/>
        <dbReference type="EC" id="2.5.1.61"/>
    </reaction>
</comment>
<gene>
    <name evidence="9 12" type="primary">hemC</name>
    <name evidence="12" type="ORF">IXB50_17140</name>
</gene>
<dbReference type="FunFam" id="3.40.190.10:FF:000004">
    <property type="entry name" value="Porphobilinogen deaminase"/>
    <property type="match status" value="1"/>
</dbReference>
<evidence type="ECO:0000256" key="3">
    <source>
        <dbReference type="ARBA" id="ARBA00005173"/>
    </source>
</evidence>
<dbReference type="HAMAP" id="MF_00260">
    <property type="entry name" value="Porphobil_deam"/>
    <property type="match status" value="1"/>
</dbReference>
<dbReference type="SUPFAM" id="SSF54782">
    <property type="entry name" value="Porphobilinogen deaminase (hydroxymethylbilane synthase), C-terminal domain"/>
    <property type="match status" value="1"/>
</dbReference>
<comment type="pathway">
    <text evidence="2">Porphyrin-containing compound metabolism; protoporphyrin-IX biosynthesis; coproporphyrinogen-III from 5-aminolevulinate: step 2/4.</text>
</comment>
<comment type="subunit">
    <text evidence="5 9">Monomer.</text>
</comment>
<comment type="pathway">
    <text evidence="3">Porphyrin-containing compound metabolism; chlorophyll biosynthesis.</text>
</comment>
<evidence type="ECO:0000313" key="13">
    <source>
        <dbReference type="Proteomes" id="UP000717364"/>
    </source>
</evidence>
<dbReference type="InterPro" id="IPR000860">
    <property type="entry name" value="HemC"/>
</dbReference>
<dbReference type="FunFam" id="3.40.190.10:FF:000005">
    <property type="entry name" value="Porphobilinogen deaminase"/>
    <property type="match status" value="1"/>
</dbReference>
<reference evidence="12" key="1">
    <citation type="submission" date="2020-11" db="EMBL/GenBank/DDBJ databases">
        <authorList>
            <person name="Konstantinou D."/>
            <person name="Gkelis S."/>
            <person name="Popin R."/>
            <person name="Fewer D."/>
            <person name="Sivonen K."/>
        </authorList>
    </citation>
    <scope>NUCLEOTIDE SEQUENCE</scope>
    <source>
        <strain evidence="12">TAU-MAC 1115</strain>
    </source>
</reference>
<comment type="cofactor">
    <cofactor evidence="9">
        <name>dipyrromethane</name>
        <dbReference type="ChEBI" id="CHEBI:60342"/>
    </cofactor>
    <text evidence="9">Binds 1 dipyrromethane group covalently.</text>
</comment>
<evidence type="ECO:0000256" key="4">
    <source>
        <dbReference type="ARBA" id="ARBA00005638"/>
    </source>
</evidence>
<accession>A0A947DJM6</accession>
<dbReference type="RefSeq" id="WP_215610219.1">
    <property type="nucleotide sequence ID" value="NZ_JADOES010000039.1"/>
</dbReference>
<dbReference type="CDD" id="cd13645">
    <property type="entry name" value="PBP2_HuPBGD_like"/>
    <property type="match status" value="1"/>
</dbReference>
<dbReference type="PANTHER" id="PTHR11557">
    <property type="entry name" value="PORPHOBILINOGEN DEAMINASE"/>
    <property type="match status" value="1"/>
</dbReference>
<reference evidence="12" key="2">
    <citation type="journal article" date="2021" name="Mar. Drugs">
        <title>Genome Reduction and Secondary Metabolism of the Marine Sponge-Associated Cyanobacterium Leptothoe.</title>
        <authorList>
            <person name="Konstantinou D."/>
            <person name="Popin R.V."/>
            <person name="Fewer D.P."/>
            <person name="Sivonen K."/>
            <person name="Gkelis S."/>
        </authorList>
    </citation>
    <scope>NUCLEOTIDE SEQUENCE</scope>
    <source>
        <strain evidence="12">TAU-MAC 1115</strain>
    </source>
</reference>
<dbReference type="PRINTS" id="PR00151">
    <property type="entry name" value="PORPHBDMNASE"/>
</dbReference>
<feature type="modified residue" description="S-(dipyrrolylmethanemethyl)cysteine" evidence="9">
    <location>
        <position position="249"/>
    </location>
</feature>
<dbReference type="AlphaFoldDB" id="A0A947DJM6"/>
<evidence type="ECO:0000256" key="1">
    <source>
        <dbReference type="ARBA" id="ARBA00002869"/>
    </source>
</evidence>
<dbReference type="InterPro" id="IPR022417">
    <property type="entry name" value="Porphobilin_deaminase_N"/>
</dbReference>